<organism evidence="2 3">
    <name type="scientific">Aureobasidium subglaciale (strain EXF-2481)</name>
    <name type="common">Aureobasidium pullulans var. subglaciale</name>
    <dbReference type="NCBI Taxonomy" id="1043005"/>
    <lineage>
        <taxon>Eukaryota</taxon>
        <taxon>Fungi</taxon>
        <taxon>Dikarya</taxon>
        <taxon>Ascomycota</taxon>
        <taxon>Pezizomycotina</taxon>
        <taxon>Dothideomycetes</taxon>
        <taxon>Dothideomycetidae</taxon>
        <taxon>Dothideales</taxon>
        <taxon>Saccotheciaceae</taxon>
        <taxon>Aureobasidium</taxon>
    </lineage>
</organism>
<evidence type="ECO:0000313" key="2">
    <source>
        <dbReference type="EMBL" id="KEQ99934.1"/>
    </source>
</evidence>
<name>A0A074YUT9_AURSE</name>
<proteinExistence type="predicted"/>
<feature type="coiled-coil region" evidence="1">
    <location>
        <begin position="337"/>
        <end position="371"/>
    </location>
</feature>
<dbReference type="RefSeq" id="XP_013347953.1">
    <property type="nucleotide sequence ID" value="XM_013492499.1"/>
</dbReference>
<protein>
    <submittedName>
        <fullName evidence="2">Uncharacterized protein</fullName>
    </submittedName>
</protein>
<dbReference type="AlphaFoldDB" id="A0A074YUT9"/>
<sequence>MNNHRQTKGKLSELAGCLEVTKALLSEGKLREGVPETKTRHSIIDLTADEAAHKDVEMADVLDKTHISASTTHPDYKFANFFRGAGGVSVGADVVHALNCHITTVNKTFSPAYAVTGKEYDATEATLVSIPDGPAPTSEDRKLCHAEADLIEARKSIDEKQMEIFHLNESLTELQQTKVSPSELKESHDHAVKSLASREKELQQTKISLLCTKESRDRAIKSLASREQELRRAEEDLNDALHSLTETTRELDEHREAYAQGEEEHLEGLIALIKSTIKMRKQDIERAKKCVNTQATDMSILLEQMSCVIPPGQDRDEMIARLCKLSCSIEDYGLRCIDRWTEQSKDAKARVKELEQELEEIKQSDDFESCEADD</sequence>
<keyword evidence="1" id="KW-0175">Coiled coil</keyword>
<reference evidence="2 3" key="1">
    <citation type="journal article" date="2014" name="BMC Genomics">
        <title>Genome sequencing of four Aureobasidium pullulans varieties: biotechnological potential, stress tolerance, and description of new species.</title>
        <authorList>
            <person name="Gostin Ar C."/>
            <person name="Ohm R.A."/>
            <person name="Kogej T."/>
            <person name="Sonjak S."/>
            <person name="Turk M."/>
            <person name="Zajc J."/>
            <person name="Zalar P."/>
            <person name="Grube M."/>
            <person name="Sun H."/>
            <person name="Han J."/>
            <person name="Sharma A."/>
            <person name="Chiniquy J."/>
            <person name="Ngan C.Y."/>
            <person name="Lipzen A."/>
            <person name="Barry K."/>
            <person name="Grigoriev I.V."/>
            <person name="Gunde-Cimerman N."/>
        </authorList>
    </citation>
    <scope>NUCLEOTIDE SEQUENCE [LARGE SCALE GENOMIC DNA]</scope>
    <source>
        <strain evidence="2 3">EXF-2481</strain>
    </source>
</reference>
<dbReference type="EMBL" id="KL584750">
    <property type="protein sequence ID" value="KEQ99934.1"/>
    <property type="molecule type" value="Genomic_DNA"/>
</dbReference>
<dbReference type="GeneID" id="25362071"/>
<keyword evidence="3" id="KW-1185">Reference proteome</keyword>
<dbReference type="OrthoDB" id="414133at2759"/>
<evidence type="ECO:0000313" key="3">
    <source>
        <dbReference type="Proteomes" id="UP000030641"/>
    </source>
</evidence>
<dbReference type="InParanoid" id="A0A074YUT9"/>
<dbReference type="HOGENOM" id="CLU_739626_0_0_1"/>
<dbReference type="Proteomes" id="UP000030641">
    <property type="component" value="Unassembled WGS sequence"/>
</dbReference>
<gene>
    <name evidence="2" type="ORF">AUEXF2481DRAFT_1400</name>
</gene>
<accession>A0A074YUT9</accession>
<evidence type="ECO:0000256" key="1">
    <source>
        <dbReference type="SAM" id="Coils"/>
    </source>
</evidence>
<feature type="coiled-coil region" evidence="1">
    <location>
        <begin position="216"/>
        <end position="264"/>
    </location>
</feature>